<reference evidence="3" key="1">
    <citation type="submission" date="2015-08" db="EMBL/GenBank/DDBJ databases">
        <authorList>
            <person name="Varghese N."/>
        </authorList>
    </citation>
    <scope>NUCLEOTIDE SEQUENCE [LARGE SCALE GENOMIC DNA]</scope>
    <source>
        <strain evidence="3">JCM 18476</strain>
    </source>
</reference>
<evidence type="ECO:0000313" key="3">
    <source>
        <dbReference type="Proteomes" id="UP000182769"/>
    </source>
</evidence>
<evidence type="ECO:0000256" key="1">
    <source>
        <dbReference type="SAM" id="SignalP"/>
    </source>
</evidence>
<accession>A0A0K6ILL5</accession>
<dbReference type="STRING" id="1137284.GCA_001418205_01864"/>
<dbReference type="EMBL" id="CYHG01000005">
    <property type="protein sequence ID" value="CUB04005.1"/>
    <property type="molecule type" value="Genomic_DNA"/>
</dbReference>
<protein>
    <submittedName>
        <fullName evidence="2">YfaZ</fullName>
    </submittedName>
</protein>
<organism evidence="2 3">
    <name type="scientific">Marinomonas fungiae</name>
    <dbReference type="NCBI Taxonomy" id="1137284"/>
    <lineage>
        <taxon>Bacteria</taxon>
        <taxon>Pseudomonadati</taxon>
        <taxon>Pseudomonadota</taxon>
        <taxon>Gammaproteobacteria</taxon>
        <taxon>Oceanospirillales</taxon>
        <taxon>Oceanospirillaceae</taxon>
        <taxon>Marinomonas</taxon>
    </lineage>
</organism>
<evidence type="ECO:0000313" key="2">
    <source>
        <dbReference type="EMBL" id="CUB04005.1"/>
    </source>
</evidence>
<dbReference type="Proteomes" id="UP000182769">
    <property type="component" value="Unassembled WGS sequence"/>
</dbReference>
<sequence>MSMKKILPVVLGAAVSFSAHAVDTIEGSLNNDAVKVDLSLDQGKYFLDLGGMYHSDDGKYGYIGAHIEDIDTAKDYPVQIGLGARLLAIDTEYDVDNAGMAVALGGFYRYTFPKANRFSVLGSLYYAPKVLSFQNIDSVYQAEIRGEYRTLRNARVFLRYGMTHVDLERYSDDPDMNKSIGIGISTTF</sequence>
<dbReference type="OrthoDB" id="6119976at2"/>
<name>A0A0K6ILL5_9GAMM</name>
<dbReference type="InterPro" id="IPR009998">
    <property type="entry name" value="YfaZ"/>
</dbReference>
<feature type="signal peptide" evidence="1">
    <location>
        <begin position="1"/>
        <end position="21"/>
    </location>
</feature>
<feature type="chain" id="PRO_5005505421" evidence="1">
    <location>
        <begin position="22"/>
        <end position="188"/>
    </location>
</feature>
<dbReference type="Pfam" id="PF07437">
    <property type="entry name" value="YfaZ"/>
    <property type="match status" value="1"/>
</dbReference>
<proteinExistence type="predicted"/>
<dbReference type="AlphaFoldDB" id="A0A0K6ILL5"/>
<gene>
    <name evidence="2" type="ORF">Ga0061065_10597</name>
</gene>
<keyword evidence="1" id="KW-0732">Signal</keyword>
<dbReference type="RefSeq" id="WP_055462965.1">
    <property type="nucleotide sequence ID" value="NZ_CYHG01000005.1"/>
</dbReference>
<keyword evidence="3" id="KW-1185">Reference proteome</keyword>